<organism evidence="6 7">
    <name type="scientific">Lactuca sativa</name>
    <name type="common">Garden lettuce</name>
    <dbReference type="NCBI Taxonomy" id="4236"/>
    <lineage>
        <taxon>Eukaryota</taxon>
        <taxon>Viridiplantae</taxon>
        <taxon>Streptophyta</taxon>
        <taxon>Embryophyta</taxon>
        <taxon>Tracheophyta</taxon>
        <taxon>Spermatophyta</taxon>
        <taxon>Magnoliopsida</taxon>
        <taxon>eudicotyledons</taxon>
        <taxon>Gunneridae</taxon>
        <taxon>Pentapetalae</taxon>
        <taxon>asterids</taxon>
        <taxon>campanulids</taxon>
        <taxon>Asterales</taxon>
        <taxon>Asteraceae</taxon>
        <taxon>Cichorioideae</taxon>
        <taxon>Cichorieae</taxon>
        <taxon>Lactucinae</taxon>
        <taxon>Lactuca</taxon>
    </lineage>
</organism>
<name>A0A9R1VZP9_LACSA</name>
<dbReference type="InterPro" id="IPR002893">
    <property type="entry name" value="Znf_MYND"/>
</dbReference>
<feature type="domain" description="MYND-type" evidence="5">
    <location>
        <begin position="1"/>
        <end position="45"/>
    </location>
</feature>
<proteinExistence type="predicted"/>
<evidence type="ECO:0000256" key="4">
    <source>
        <dbReference type="PROSITE-ProRule" id="PRU00134"/>
    </source>
</evidence>
<accession>A0A9R1VZP9</accession>
<dbReference type="EMBL" id="NBSK02000004">
    <property type="protein sequence ID" value="KAJ0213368.1"/>
    <property type="molecule type" value="Genomic_DNA"/>
</dbReference>
<dbReference type="Pfam" id="PF01753">
    <property type="entry name" value="zf-MYND"/>
    <property type="match status" value="1"/>
</dbReference>
<comment type="caution">
    <text evidence="6">The sequence shown here is derived from an EMBL/GenBank/DDBJ whole genome shotgun (WGS) entry which is preliminary data.</text>
</comment>
<dbReference type="PANTHER" id="PTHR47570">
    <property type="entry name" value="ZINC ION BINDING PROTEIN"/>
    <property type="match status" value="1"/>
</dbReference>
<reference evidence="6 7" key="1">
    <citation type="journal article" date="2017" name="Nat. Commun.">
        <title>Genome assembly with in vitro proximity ligation data and whole-genome triplication in lettuce.</title>
        <authorList>
            <person name="Reyes-Chin-Wo S."/>
            <person name="Wang Z."/>
            <person name="Yang X."/>
            <person name="Kozik A."/>
            <person name="Arikit S."/>
            <person name="Song C."/>
            <person name="Xia L."/>
            <person name="Froenicke L."/>
            <person name="Lavelle D.O."/>
            <person name="Truco M.J."/>
            <person name="Xia R."/>
            <person name="Zhu S."/>
            <person name="Xu C."/>
            <person name="Xu H."/>
            <person name="Xu X."/>
            <person name="Cox K."/>
            <person name="Korf I."/>
            <person name="Meyers B.C."/>
            <person name="Michelmore R.W."/>
        </authorList>
    </citation>
    <scope>NUCLEOTIDE SEQUENCE [LARGE SCALE GENOMIC DNA]</scope>
    <source>
        <strain evidence="7">cv. Salinas</strain>
        <tissue evidence="6">Seedlings</tissue>
    </source>
</reference>
<dbReference type="Gene3D" id="6.10.140.2220">
    <property type="match status" value="1"/>
</dbReference>
<evidence type="ECO:0000259" key="5">
    <source>
        <dbReference type="PROSITE" id="PS50865"/>
    </source>
</evidence>
<dbReference type="AlphaFoldDB" id="A0A9R1VZP9"/>
<evidence type="ECO:0000256" key="1">
    <source>
        <dbReference type="ARBA" id="ARBA00022723"/>
    </source>
</evidence>
<sequence>MECAAKGSPRRCSGPANRRCGGCGAVFYCSVSHQTSHWRVHKEECGRLKQQMCRVVLLNDFPFTFSREATYQVCGKVETRCSFLDKQGIHCVGFWICECSCGASITSSDHLSFRSFILTSESYSTQTQNAGPLSMLTKKLSSWNEYYEWRGIPLDSPVALLLHWPLTIYKAIQLAYVKQLIPETTDELCIHYLGPEREVYQLAVFGELHALLPGVRVHIDFVGPAIPHDRDGETITLCSYAHCIESNCSCKSVKGEFNSHTASDKSSSITINLHSGLYHNRYSDLTKEFIPDLIIAPNAGIAAYKSWLPTIELIREIEIPTIFSDYCEEACHLAANCISSVTGSPPTIPVQLNPFRQPLAVEDTALILPCYSNCFLFGI</sequence>
<dbReference type="SUPFAM" id="SSF144232">
    <property type="entry name" value="HIT/MYND zinc finger-like"/>
    <property type="match status" value="1"/>
</dbReference>
<dbReference type="Pfam" id="PF20179">
    <property type="entry name" value="MSS51_C"/>
    <property type="match status" value="1"/>
</dbReference>
<gene>
    <name evidence="6" type="ORF">LSAT_V11C400160040</name>
</gene>
<keyword evidence="3" id="KW-0862">Zinc</keyword>
<evidence type="ECO:0000256" key="3">
    <source>
        <dbReference type="ARBA" id="ARBA00022833"/>
    </source>
</evidence>
<protein>
    <recommendedName>
        <fullName evidence="5">MYND-type domain-containing protein</fullName>
    </recommendedName>
</protein>
<dbReference type="PANTHER" id="PTHR47570:SF1">
    <property type="entry name" value="ZINC ION BINDING PROTEIN"/>
    <property type="match status" value="1"/>
</dbReference>
<keyword evidence="7" id="KW-1185">Reference proteome</keyword>
<keyword evidence="2 4" id="KW-0863">Zinc-finger</keyword>
<keyword evidence="1" id="KW-0479">Metal-binding</keyword>
<dbReference type="InterPro" id="IPR046824">
    <property type="entry name" value="Mss51-like_C"/>
</dbReference>
<dbReference type="GO" id="GO:0008270">
    <property type="term" value="F:zinc ion binding"/>
    <property type="evidence" value="ECO:0007669"/>
    <property type="project" value="UniProtKB-KW"/>
</dbReference>
<dbReference type="Proteomes" id="UP000235145">
    <property type="component" value="Unassembled WGS sequence"/>
</dbReference>
<evidence type="ECO:0000313" key="6">
    <source>
        <dbReference type="EMBL" id="KAJ0213368.1"/>
    </source>
</evidence>
<evidence type="ECO:0000256" key="2">
    <source>
        <dbReference type="ARBA" id="ARBA00022771"/>
    </source>
</evidence>
<dbReference type="PROSITE" id="PS50865">
    <property type="entry name" value="ZF_MYND_2"/>
    <property type="match status" value="1"/>
</dbReference>
<evidence type="ECO:0000313" key="7">
    <source>
        <dbReference type="Proteomes" id="UP000235145"/>
    </source>
</evidence>